<dbReference type="CDD" id="cd00070">
    <property type="entry name" value="GLECT"/>
    <property type="match status" value="1"/>
</dbReference>
<dbReference type="AlphaFoldDB" id="A0AAV9RAM5"/>
<evidence type="ECO:0000313" key="4">
    <source>
        <dbReference type="EMBL" id="KAK5606893.1"/>
    </source>
</evidence>
<dbReference type="InterPro" id="IPR044156">
    <property type="entry name" value="Galectin-like"/>
</dbReference>
<keyword evidence="1 2" id="KW-0430">Lectin</keyword>
<dbReference type="FunFam" id="2.60.120.200:FF:000021">
    <property type="entry name" value="Galectin"/>
    <property type="match status" value="1"/>
</dbReference>
<dbReference type="SMART" id="SM00908">
    <property type="entry name" value="Gal-bind_lectin"/>
    <property type="match status" value="1"/>
</dbReference>
<dbReference type="EMBL" id="JAHHUM010002044">
    <property type="protein sequence ID" value="KAK5606893.1"/>
    <property type="molecule type" value="Genomic_DNA"/>
</dbReference>
<dbReference type="GO" id="GO:0030246">
    <property type="term" value="F:carbohydrate binding"/>
    <property type="evidence" value="ECO:0007669"/>
    <property type="project" value="UniProtKB-UniRule"/>
</dbReference>
<dbReference type="InterPro" id="IPR013320">
    <property type="entry name" value="ConA-like_dom_sf"/>
</dbReference>
<keyword evidence="5" id="KW-1185">Reference proteome</keyword>
<name>A0AAV9RAM5_9TELE</name>
<dbReference type="GO" id="GO:0043236">
    <property type="term" value="F:laminin binding"/>
    <property type="evidence" value="ECO:0007669"/>
    <property type="project" value="TreeGrafter"/>
</dbReference>
<protein>
    <recommendedName>
        <fullName evidence="2">Galectin</fullName>
    </recommendedName>
</protein>
<dbReference type="SUPFAM" id="SSF49899">
    <property type="entry name" value="Concanavalin A-like lectins/glucanases"/>
    <property type="match status" value="1"/>
</dbReference>
<feature type="domain" description="Galectin" evidence="3">
    <location>
        <begin position="62"/>
        <end position="189"/>
    </location>
</feature>
<dbReference type="PANTHER" id="PTHR11346:SF97">
    <property type="entry name" value="GALECTIN-1"/>
    <property type="match status" value="1"/>
</dbReference>
<accession>A0AAV9RAM5</accession>
<dbReference type="PROSITE" id="PS51304">
    <property type="entry name" value="GALECTIN"/>
    <property type="match status" value="1"/>
</dbReference>
<sequence>MCICLTYSYSLNLQISSSTLPANLYFAPNWLLPSLNVTNPILSINVCAELCHSRENPLKTAKMKVKDMSFKEGQEFKVRVRPDDNCNSFALNIGHDPENIAMHFNPRFDQNIIICNSLSGGSWGEEQREGSFPFARGEECKFYINFNNEQFYIKLPDGTMMNFPNRLGEVKYKFFDVSGDARIVGMKIK</sequence>
<evidence type="ECO:0000259" key="3">
    <source>
        <dbReference type="PROSITE" id="PS51304"/>
    </source>
</evidence>
<reference evidence="4 5" key="1">
    <citation type="submission" date="2021-06" db="EMBL/GenBank/DDBJ databases">
        <authorList>
            <person name="Palmer J.M."/>
        </authorList>
    </citation>
    <scope>NUCLEOTIDE SEQUENCE [LARGE SCALE GENOMIC DNA]</scope>
    <source>
        <strain evidence="4 5">MEX-2019</strain>
        <tissue evidence="4">Muscle</tissue>
    </source>
</reference>
<dbReference type="Gene3D" id="2.60.120.200">
    <property type="match status" value="1"/>
</dbReference>
<evidence type="ECO:0000256" key="2">
    <source>
        <dbReference type="RuleBase" id="RU102079"/>
    </source>
</evidence>
<proteinExistence type="predicted"/>
<dbReference type="Proteomes" id="UP001311232">
    <property type="component" value="Unassembled WGS sequence"/>
</dbReference>
<organism evidence="4 5">
    <name type="scientific">Crenichthys baileyi</name>
    <name type="common">White River springfish</name>
    <dbReference type="NCBI Taxonomy" id="28760"/>
    <lineage>
        <taxon>Eukaryota</taxon>
        <taxon>Metazoa</taxon>
        <taxon>Chordata</taxon>
        <taxon>Craniata</taxon>
        <taxon>Vertebrata</taxon>
        <taxon>Euteleostomi</taxon>
        <taxon>Actinopterygii</taxon>
        <taxon>Neopterygii</taxon>
        <taxon>Teleostei</taxon>
        <taxon>Neoteleostei</taxon>
        <taxon>Acanthomorphata</taxon>
        <taxon>Ovalentaria</taxon>
        <taxon>Atherinomorphae</taxon>
        <taxon>Cyprinodontiformes</taxon>
        <taxon>Goodeidae</taxon>
        <taxon>Crenichthys</taxon>
    </lineage>
</organism>
<evidence type="ECO:0000256" key="1">
    <source>
        <dbReference type="ARBA" id="ARBA00022734"/>
    </source>
</evidence>
<comment type="caution">
    <text evidence="4">The sequence shown here is derived from an EMBL/GenBank/DDBJ whole genome shotgun (WGS) entry which is preliminary data.</text>
</comment>
<dbReference type="SMART" id="SM00276">
    <property type="entry name" value="GLECT"/>
    <property type="match status" value="1"/>
</dbReference>
<evidence type="ECO:0000313" key="5">
    <source>
        <dbReference type="Proteomes" id="UP001311232"/>
    </source>
</evidence>
<dbReference type="GO" id="GO:0005615">
    <property type="term" value="C:extracellular space"/>
    <property type="evidence" value="ECO:0007669"/>
    <property type="project" value="TreeGrafter"/>
</dbReference>
<dbReference type="Pfam" id="PF00337">
    <property type="entry name" value="Gal-bind_lectin"/>
    <property type="match status" value="1"/>
</dbReference>
<dbReference type="GO" id="GO:0016936">
    <property type="term" value="F:galactoside binding"/>
    <property type="evidence" value="ECO:0007669"/>
    <property type="project" value="TreeGrafter"/>
</dbReference>
<dbReference type="PANTHER" id="PTHR11346">
    <property type="entry name" value="GALECTIN"/>
    <property type="match status" value="1"/>
</dbReference>
<dbReference type="InterPro" id="IPR001079">
    <property type="entry name" value="Galectin_CRD"/>
</dbReference>
<gene>
    <name evidence="4" type="ORF">CRENBAI_013671</name>
</gene>